<evidence type="ECO:0000313" key="2">
    <source>
        <dbReference type="Proteomes" id="UP000177579"/>
    </source>
</evidence>
<dbReference type="AlphaFoldDB" id="A0A1F5TRS5"/>
<dbReference type="Proteomes" id="UP000177579">
    <property type="component" value="Unassembled WGS sequence"/>
</dbReference>
<reference evidence="1 2" key="1">
    <citation type="journal article" date="2016" name="Nat. Commun.">
        <title>Thousands of microbial genomes shed light on interconnected biogeochemical processes in an aquifer system.</title>
        <authorList>
            <person name="Anantharaman K."/>
            <person name="Brown C.T."/>
            <person name="Hug L.A."/>
            <person name="Sharon I."/>
            <person name="Castelle C.J."/>
            <person name="Probst A.J."/>
            <person name="Thomas B.C."/>
            <person name="Singh A."/>
            <person name="Wilkins M.J."/>
            <person name="Karaoz U."/>
            <person name="Brodie E.L."/>
            <person name="Williams K.H."/>
            <person name="Hubbard S.S."/>
            <person name="Banfield J.F."/>
        </authorList>
    </citation>
    <scope>NUCLEOTIDE SEQUENCE [LARGE SCALE GENOMIC DNA]</scope>
</reference>
<dbReference type="EMBL" id="MFGO01000008">
    <property type="protein sequence ID" value="OGF41474.1"/>
    <property type="molecule type" value="Genomic_DNA"/>
</dbReference>
<sequence length="65" mass="7251">MKDTSAADATQKNLYLRLTINQPRATQQLTPAPLKKAENANSRPLPFLNKKINGVIECFCASMFK</sequence>
<organism evidence="1 2">
    <name type="scientific">Candidatus Falkowbacteria bacterium RIFOXYD2_FULL_34_120</name>
    <dbReference type="NCBI Taxonomy" id="1798007"/>
    <lineage>
        <taxon>Bacteria</taxon>
        <taxon>Candidatus Falkowiibacteriota</taxon>
    </lineage>
</organism>
<protein>
    <submittedName>
        <fullName evidence="1">Uncharacterized protein</fullName>
    </submittedName>
</protein>
<evidence type="ECO:0000313" key="1">
    <source>
        <dbReference type="EMBL" id="OGF41474.1"/>
    </source>
</evidence>
<name>A0A1F5TRS5_9BACT</name>
<comment type="caution">
    <text evidence="1">The sequence shown here is derived from an EMBL/GenBank/DDBJ whole genome shotgun (WGS) entry which is preliminary data.</text>
</comment>
<gene>
    <name evidence="1" type="ORF">A2531_02165</name>
</gene>
<accession>A0A1F5TRS5</accession>
<proteinExistence type="predicted"/>